<feature type="transmembrane region" description="Helical" evidence="7">
    <location>
        <begin position="351"/>
        <end position="370"/>
    </location>
</feature>
<dbReference type="AlphaFoldDB" id="A0A918KDI3"/>
<feature type="transmembrane region" description="Helical" evidence="7">
    <location>
        <begin position="407"/>
        <end position="424"/>
    </location>
</feature>
<dbReference type="InterPro" id="IPR050697">
    <property type="entry name" value="Adenylyl/Guanylyl_Cyclase_3/4"/>
</dbReference>
<comment type="caution">
    <text evidence="9">The sequence shown here is derived from an EMBL/GenBank/DDBJ whole genome shotgun (WGS) entry which is preliminary data.</text>
</comment>
<keyword evidence="4 7" id="KW-0812">Transmembrane</keyword>
<dbReference type="Pfam" id="PF05226">
    <property type="entry name" value="CHASE2"/>
    <property type="match status" value="1"/>
</dbReference>
<feature type="domain" description="Guanylate cyclase" evidence="8">
    <location>
        <begin position="467"/>
        <end position="599"/>
    </location>
</feature>
<feature type="transmembrane region" description="Helical" evidence="7">
    <location>
        <begin position="377"/>
        <end position="395"/>
    </location>
</feature>
<accession>A0A918KDI3</accession>
<evidence type="ECO:0000313" key="9">
    <source>
        <dbReference type="EMBL" id="GGX58033.1"/>
    </source>
</evidence>
<keyword evidence="3" id="KW-1003">Cell membrane</keyword>
<dbReference type="SMART" id="SM00044">
    <property type="entry name" value="CYCc"/>
    <property type="match status" value="1"/>
</dbReference>
<evidence type="ECO:0000256" key="4">
    <source>
        <dbReference type="ARBA" id="ARBA00022692"/>
    </source>
</evidence>
<dbReference type="CDD" id="cd07302">
    <property type="entry name" value="CHD"/>
    <property type="match status" value="1"/>
</dbReference>
<evidence type="ECO:0000256" key="2">
    <source>
        <dbReference type="ARBA" id="ARBA00005381"/>
    </source>
</evidence>
<comment type="subcellular location">
    <subcellularLocation>
        <location evidence="1">Cell envelope</location>
    </subcellularLocation>
</comment>
<keyword evidence="6 7" id="KW-0472">Membrane</keyword>
<dbReference type="GO" id="GO:0030313">
    <property type="term" value="C:cell envelope"/>
    <property type="evidence" value="ECO:0007669"/>
    <property type="project" value="UniProtKB-SubCell"/>
</dbReference>
<evidence type="ECO:0000256" key="7">
    <source>
        <dbReference type="SAM" id="Phobius"/>
    </source>
</evidence>
<evidence type="ECO:0000259" key="8">
    <source>
        <dbReference type="PROSITE" id="PS50125"/>
    </source>
</evidence>
<reference evidence="9" key="1">
    <citation type="journal article" date="2014" name="Int. J. Syst. Evol. Microbiol.">
        <title>Complete genome sequence of Corynebacterium casei LMG S-19264T (=DSM 44701T), isolated from a smear-ripened cheese.</title>
        <authorList>
            <consortium name="US DOE Joint Genome Institute (JGI-PGF)"/>
            <person name="Walter F."/>
            <person name="Albersmeier A."/>
            <person name="Kalinowski J."/>
            <person name="Ruckert C."/>
        </authorList>
    </citation>
    <scope>NUCLEOTIDE SEQUENCE</scope>
    <source>
        <strain evidence="9">KCTC 22169</strain>
    </source>
</reference>
<evidence type="ECO:0000256" key="3">
    <source>
        <dbReference type="ARBA" id="ARBA00022475"/>
    </source>
</evidence>
<sequence>MLNRLKRLPFWLAQSLVLIVTLLIVGVLHHIQAFERLNHQVYDTRLEAKRQDVPLPEDIALILIDEASLQALEPVLGRFPWPRSVYADLAEFLAMGNARAVLFDILLTEREGRAEEALSASDQQLVVTSWNHSNLYHSGLMRNESVDEGAQRLNQPMPDGVRDRHSLLTATGLEKGRHNHYSLPFDALLETTPHLGIVGAEPDRDGVYRRLRLLWEYHSAYFPAMSLAPLLNEPNQSRARRDGHHLFVDGFDIPIGEDEQLLLNYYGEYRPYSMAGVLDSLQRIRNGDIANLRITPDEFEDKLVYIGASAVGLDDIKATPMSQKTPGVFIHATATGNLMDGRLLHPPRAGWTYLALVLTSTLTLLAVARLNRFSLQLLVPFGIGLGYAVLADVLLSHNRVLDTVTPLAGLTLTWMGSLSHRFFVESSDKRRIKRMLSQYVSPSVLTDVLNRPDEVLHAQVGVTEHMTVMFSDVRNFTGLSENLAARDIVQLLNCHFAEMSAAIFEFDGTVDKFIGDALMAFWGAPIRINNHADLAVSAALRMVERLDHVNEQLEAMRLPQIDIGIGLNSGDVILGNIGSDQHLDYTVIGDNVNLASRVEGLTKTYGLRLLISESTHRALTLDIPCVPVDRVQVKGRQRPVDLFAPWTGLDPSPEARAEAEDLVRRMTEALACYYEQRWEDALDLFSAIDHPGLRKLYRARCWQFQREPPGKEWAGVYTATSK</sequence>
<organism evidence="9 10">
    <name type="scientific">Saccharospirillum salsuginis</name>
    <dbReference type="NCBI Taxonomy" id="418750"/>
    <lineage>
        <taxon>Bacteria</taxon>
        <taxon>Pseudomonadati</taxon>
        <taxon>Pseudomonadota</taxon>
        <taxon>Gammaproteobacteria</taxon>
        <taxon>Oceanospirillales</taxon>
        <taxon>Saccharospirillaceae</taxon>
        <taxon>Saccharospirillum</taxon>
    </lineage>
</organism>
<dbReference type="GO" id="GO:0035556">
    <property type="term" value="P:intracellular signal transduction"/>
    <property type="evidence" value="ECO:0007669"/>
    <property type="project" value="InterPro"/>
</dbReference>
<keyword evidence="10" id="KW-1185">Reference proteome</keyword>
<dbReference type="GO" id="GO:0006171">
    <property type="term" value="P:cAMP biosynthetic process"/>
    <property type="evidence" value="ECO:0007669"/>
    <property type="project" value="TreeGrafter"/>
</dbReference>
<dbReference type="EMBL" id="BMXR01000006">
    <property type="protein sequence ID" value="GGX58033.1"/>
    <property type="molecule type" value="Genomic_DNA"/>
</dbReference>
<dbReference type="FunFam" id="3.30.70.1230:FF:000016">
    <property type="entry name" value="Adenylate/guanylate cyclase domain-containing protein"/>
    <property type="match status" value="1"/>
</dbReference>
<gene>
    <name evidence="9" type="primary">gidA</name>
    <name evidence="9" type="ORF">GCM10007392_27190</name>
</gene>
<evidence type="ECO:0000313" key="10">
    <source>
        <dbReference type="Proteomes" id="UP000626148"/>
    </source>
</evidence>
<dbReference type="RefSeq" id="WP_189609544.1">
    <property type="nucleotide sequence ID" value="NZ_BMXR01000006.1"/>
</dbReference>
<dbReference type="Proteomes" id="UP000626148">
    <property type="component" value="Unassembled WGS sequence"/>
</dbReference>
<dbReference type="PANTHER" id="PTHR43081">
    <property type="entry name" value="ADENYLATE CYCLASE, TERMINAL-DIFFERENTIATION SPECIFIC-RELATED"/>
    <property type="match status" value="1"/>
</dbReference>
<evidence type="ECO:0000256" key="5">
    <source>
        <dbReference type="ARBA" id="ARBA00022989"/>
    </source>
</evidence>
<dbReference type="Gene3D" id="3.30.70.1230">
    <property type="entry name" value="Nucleotide cyclase"/>
    <property type="match status" value="1"/>
</dbReference>
<name>A0A918KDI3_9GAMM</name>
<comment type="similarity">
    <text evidence="2">Belongs to the adenylyl cyclase class-3 family.</text>
</comment>
<proteinExistence type="inferred from homology"/>
<keyword evidence="5 7" id="KW-1133">Transmembrane helix</keyword>
<evidence type="ECO:0000256" key="1">
    <source>
        <dbReference type="ARBA" id="ARBA00004196"/>
    </source>
</evidence>
<dbReference type="PROSITE" id="PS50125">
    <property type="entry name" value="GUANYLATE_CYCLASE_2"/>
    <property type="match status" value="1"/>
</dbReference>
<dbReference type="Pfam" id="PF00211">
    <property type="entry name" value="Guanylate_cyc"/>
    <property type="match status" value="1"/>
</dbReference>
<protein>
    <submittedName>
        <fullName evidence="9">Adenylate/guanylate cyclase domain-containing protein</fullName>
    </submittedName>
</protein>
<reference evidence="9" key="2">
    <citation type="submission" date="2020-09" db="EMBL/GenBank/DDBJ databases">
        <authorList>
            <person name="Sun Q."/>
            <person name="Kim S."/>
        </authorList>
    </citation>
    <scope>NUCLEOTIDE SEQUENCE</scope>
    <source>
        <strain evidence="9">KCTC 22169</strain>
    </source>
</reference>
<dbReference type="PANTHER" id="PTHR43081:SF1">
    <property type="entry name" value="ADENYLATE CYCLASE, TERMINAL-DIFFERENTIATION SPECIFIC"/>
    <property type="match status" value="1"/>
</dbReference>
<dbReference type="SMART" id="SM01080">
    <property type="entry name" value="CHASE2"/>
    <property type="match status" value="1"/>
</dbReference>
<dbReference type="InterPro" id="IPR001054">
    <property type="entry name" value="A/G_cyclase"/>
</dbReference>
<dbReference type="SUPFAM" id="SSF55073">
    <property type="entry name" value="Nucleotide cyclase"/>
    <property type="match status" value="1"/>
</dbReference>
<dbReference type="GO" id="GO:0004016">
    <property type="term" value="F:adenylate cyclase activity"/>
    <property type="evidence" value="ECO:0007669"/>
    <property type="project" value="UniProtKB-ARBA"/>
</dbReference>
<evidence type="ECO:0000256" key="6">
    <source>
        <dbReference type="ARBA" id="ARBA00023136"/>
    </source>
</evidence>
<dbReference type="InterPro" id="IPR007890">
    <property type="entry name" value="CHASE2"/>
</dbReference>
<dbReference type="InterPro" id="IPR029787">
    <property type="entry name" value="Nucleotide_cyclase"/>
</dbReference>